<dbReference type="AlphaFoldDB" id="A0A5C3R1Q0"/>
<feature type="transmembrane region" description="Helical" evidence="5">
    <location>
        <begin position="209"/>
        <end position="227"/>
    </location>
</feature>
<dbReference type="GO" id="GO:0022857">
    <property type="term" value="F:transmembrane transporter activity"/>
    <property type="evidence" value="ECO:0007669"/>
    <property type="project" value="InterPro"/>
</dbReference>
<dbReference type="PANTHER" id="PTHR23507">
    <property type="entry name" value="ZGC:174356"/>
    <property type="match status" value="1"/>
</dbReference>
<feature type="transmembrane region" description="Helical" evidence="5">
    <location>
        <begin position="364"/>
        <end position="388"/>
    </location>
</feature>
<feature type="transmembrane region" description="Helical" evidence="5">
    <location>
        <begin position="394"/>
        <end position="416"/>
    </location>
</feature>
<dbReference type="OrthoDB" id="3026777at2759"/>
<dbReference type="Proteomes" id="UP000305067">
    <property type="component" value="Unassembled WGS sequence"/>
</dbReference>
<keyword evidence="2 5" id="KW-0812">Transmembrane</keyword>
<dbReference type="InterPro" id="IPR011701">
    <property type="entry name" value="MFS"/>
</dbReference>
<evidence type="ECO:0000313" key="7">
    <source>
        <dbReference type="Proteomes" id="UP000305067"/>
    </source>
</evidence>
<feature type="transmembrane region" description="Helical" evidence="5">
    <location>
        <begin position="92"/>
        <end position="115"/>
    </location>
</feature>
<evidence type="ECO:0000256" key="4">
    <source>
        <dbReference type="ARBA" id="ARBA00023136"/>
    </source>
</evidence>
<feature type="transmembrane region" description="Helical" evidence="5">
    <location>
        <begin position="57"/>
        <end position="80"/>
    </location>
</feature>
<reference evidence="6 7" key="1">
    <citation type="journal article" date="2019" name="Nat. Ecol. Evol.">
        <title>Megaphylogeny resolves global patterns of mushroom evolution.</title>
        <authorList>
            <person name="Varga T."/>
            <person name="Krizsan K."/>
            <person name="Foldi C."/>
            <person name="Dima B."/>
            <person name="Sanchez-Garcia M."/>
            <person name="Sanchez-Ramirez S."/>
            <person name="Szollosi G.J."/>
            <person name="Szarkandi J.G."/>
            <person name="Papp V."/>
            <person name="Albert L."/>
            <person name="Andreopoulos W."/>
            <person name="Angelini C."/>
            <person name="Antonin V."/>
            <person name="Barry K.W."/>
            <person name="Bougher N.L."/>
            <person name="Buchanan P."/>
            <person name="Buyck B."/>
            <person name="Bense V."/>
            <person name="Catcheside P."/>
            <person name="Chovatia M."/>
            <person name="Cooper J."/>
            <person name="Damon W."/>
            <person name="Desjardin D."/>
            <person name="Finy P."/>
            <person name="Geml J."/>
            <person name="Haridas S."/>
            <person name="Hughes K."/>
            <person name="Justo A."/>
            <person name="Karasinski D."/>
            <person name="Kautmanova I."/>
            <person name="Kiss B."/>
            <person name="Kocsube S."/>
            <person name="Kotiranta H."/>
            <person name="LaButti K.M."/>
            <person name="Lechner B.E."/>
            <person name="Liimatainen K."/>
            <person name="Lipzen A."/>
            <person name="Lukacs Z."/>
            <person name="Mihaltcheva S."/>
            <person name="Morgado L.N."/>
            <person name="Niskanen T."/>
            <person name="Noordeloos M.E."/>
            <person name="Ohm R.A."/>
            <person name="Ortiz-Santana B."/>
            <person name="Ovrebo C."/>
            <person name="Racz N."/>
            <person name="Riley R."/>
            <person name="Savchenko A."/>
            <person name="Shiryaev A."/>
            <person name="Soop K."/>
            <person name="Spirin V."/>
            <person name="Szebenyi C."/>
            <person name="Tomsovsky M."/>
            <person name="Tulloss R.E."/>
            <person name="Uehling J."/>
            <person name="Grigoriev I.V."/>
            <person name="Vagvolgyi C."/>
            <person name="Papp T."/>
            <person name="Martin F.M."/>
            <person name="Miettinen O."/>
            <person name="Hibbett D.S."/>
            <person name="Nagy L.G."/>
        </authorList>
    </citation>
    <scope>NUCLEOTIDE SEQUENCE [LARGE SCALE GENOMIC DNA]</scope>
    <source>
        <strain evidence="6 7">CBS 309.79</strain>
    </source>
</reference>
<dbReference type="Gene3D" id="1.20.1250.20">
    <property type="entry name" value="MFS general substrate transporter like domains"/>
    <property type="match status" value="1"/>
</dbReference>
<name>A0A5C3R1Q0_9AGAR</name>
<gene>
    <name evidence="6" type="ORF">BDV98DRAFT_27260</name>
</gene>
<evidence type="ECO:0000256" key="3">
    <source>
        <dbReference type="ARBA" id="ARBA00022989"/>
    </source>
</evidence>
<accession>A0A5C3R1Q0</accession>
<dbReference type="InterPro" id="IPR036259">
    <property type="entry name" value="MFS_trans_sf"/>
</dbReference>
<feature type="transmembrane region" description="Helical" evidence="5">
    <location>
        <begin position="24"/>
        <end position="45"/>
    </location>
</feature>
<keyword evidence="3 5" id="KW-1133">Transmembrane helix</keyword>
<dbReference type="SUPFAM" id="SSF103473">
    <property type="entry name" value="MFS general substrate transporter"/>
    <property type="match status" value="1"/>
</dbReference>
<feature type="transmembrane region" description="Helical" evidence="5">
    <location>
        <begin position="247"/>
        <end position="271"/>
    </location>
</feature>
<dbReference type="EMBL" id="ML178814">
    <property type="protein sequence ID" value="TFL07547.1"/>
    <property type="molecule type" value="Genomic_DNA"/>
</dbReference>
<evidence type="ECO:0000256" key="5">
    <source>
        <dbReference type="SAM" id="Phobius"/>
    </source>
</evidence>
<evidence type="ECO:0000256" key="2">
    <source>
        <dbReference type="ARBA" id="ARBA00022692"/>
    </source>
</evidence>
<dbReference type="PANTHER" id="PTHR23507:SF1">
    <property type="entry name" value="FI18259P1-RELATED"/>
    <property type="match status" value="1"/>
</dbReference>
<evidence type="ECO:0000313" key="6">
    <source>
        <dbReference type="EMBL" id="TFL07547.1"/>
    </source>
</evidence>
<keyword evidence="7" id="KW-1185">Reference proteome</keyword>
<organism evidence="6 7">
    <name type="scientific">Pterulicium gracile</name>
    <dbReference type="NCBI Taxonomy" id="1884261"/>
    <lineage>
        <taxon>Eukaryota</taxon>
        <taxon>Fungi</taxon>
        <taxon>Dikarya</taxon>
        <taxon>Basidiomycota</taxon>
        <taxon>Agaricomycotina</taxon>
        <taxon>Agaricomycetes</taxon>
        <taxon>Agaricomycetidae</taxon>
        <taxon>Agaricales</taxon>
        <taxon>Pleurotineae</taxon>
        <taxon>Pterulaceae</taxon>
        <taxon>Pterulicium</taxon>
    </lineage>
</organism>
<protein>
    <submittedName>
        <fullName evidence="6">Major facilitator superfamily domain-containing protein</fullName>
    </submittedName>
</protein>
<keyword evidence="4 5" id="KW-0472">Membrane</keyword>
<dbReference type="Pfam" id="PF07690">
    <property type="entry name" value="MFS_1"/>
    <property type="match status" value="1"/>
</dbReference>
<evidence type="ECO:0000256" key="1">
    <source>
        <dbReference type="ARBA" id="ARBA00004141"/>
    </source>
</evidence>
<dbReference type="GO" id="GO:0016020">
    <property type="term" value="C:membrane"/>
    <property type="evidence" value="ECO:0007669"/>
    <property type="project" value="UniProtKB-SubCell"/>
</dbReference>
<sequence>MGVLSCLTTGWWAQFSDRHGRTRVMGIGLLGFLFYDLVFIVVAKYSAHLPGGYWNLIWGNLVEGCLGGFTAAMAAYHAYIADTTLPGTRSHIFSLAMGLVYIGMAIGPALGSMVIAATGEILSVFYLTALVHLCFVFYIWILMPESLAQDKMGVTYRRYFEARALSSARGSLRIVKKVVSTLDPLRVLVFPSEHAVPPRERTHEKRNYNLAYIAAAYGFSILLMGLMSYQFQYATWTFHWETEELGFFLSLVSAVRAAILMIILPVLVRYLKHRQQNAPIRLDEDSERSSVPPMHDPSVDIMLLRVSLFLEIVAYIGLTVVRHPTGFIAFSVCNALGSGVSPAAQSLALEAFTAQGGHESGRLFGALSVIQALSSQIVGPALFGFVYMATVSSFPSAIFGVSAVFLIISFVFSCLVRSGGFRPTAGPLAEEVDRSRTD</sequence>
<feature type="transmembrane region" description="Helical" evidence="5">
    <location>
        <begin position="121"/>
        <end position="142"/>
    </location>
</feature>
<comment type="subcellular location">
    <subcellularLocation>
        <location evidence="1">Membrane</location>
        <topology evidence="1">Multi-pass membrane protein</topology>
    </subcellularLocation>
</comment>
<proteinExistence type="predicted"/>